<accession>A0AB34J4W5</accession>
<feature type="compositionally biased region" description="Basic and acidic residues" evidence="3">
    <location>
        <begin position="103"/>
        <end position="114"/>
    </location>
</feature>
<keyword evidence="6" id="KW-1185">Reference proteome</keyword>
<dbReference type="CDD" id="cd00024">
    <property type="entry name" value="CD_CSD"/>
    <property type="match status" value="1"/>
</dbReference>
<evidence type="ECO:0000313" key="6">
    <source>
        <dbReference type="Proteomes" id="UP001515480"/>
    </source>
</evidence>
<dbReference type="GO" id="GO:0005634">
    <property type="term" value="C:nucleus"/>
    <property type="evidence" value="ECO:0007669"/>
    <property type="project" value="UniProtKB-SubCell"/>
</dbReference>
<dbReference type="PROSITE" id="PS50013">
    <property type="entry name" value="CHROMO_2"/>
    <property type="match status" value="1"/>
</dbReference>
<dbReference type="InterPro" id="IPR000953">
    <property type="entry name" value="Chromo/chromo_shadow_dom"/>
</dbReference>
<dbReference type="EMBL" id="JBGBPQ010000013">
    <property type="protein sequence ID" value="KAL1511815.1"/>
    <property type="molecule type" value="Genomic_DNA"/>
</dbReference>
<feature type="region of interest" description="Disordered" evidence="3">
    <location>
        <begin position="1"/>
        <end position="40"/>
    </location>
</feature>
<evidence type="ECO:0000256" key="3">
    <source>
        <dbReference type="SAM" id="MobiDB-lite"/>
    </source>
</evidence>
<proteinExistence type="predicted"/>
<dbReference type="PANTHER" id="PTHR22812">
    <property type="entry name" value="CHROMOBOX PROTEIN"/>
    <property type="match status" value="1"/>
</dbReference>
<dbReference type="InterPro" id="IPR016197">
    <property type="entry name" value="Chromo-like_dom_sf"/>
</dbReference>
<gene>
    <name evidence="5" type="ORF">AB1Y20_005101</name>
</gene>
<dbReference type="Proteomes" id="UP001515480">
    <property type="component" value="Unassembled WGS sequence"/>
</dbReference>
<protein>
    <recommendedName>
        <fullName evidence="4">Chromo domain-containing protein</fullName>
    </recommendedName>
</protein>
<dbReference type="SUPFAM" id="SSF54160">
    <property type="entry name" value="Chromo domain-like"/>
    <property type="match status" value="1"/>
</dbReference>
<feature type="domain" description="Chromo" evidence="4">
    <location>
        <begin position="53"/>
        <end position="112"/>
    </location>
</feature>
<comment type="subcellular location">
    <subcellularLocation>
        <location evidence="1">Nucleus</location>
    </subcellularLocation>
</comment>
<evidence type="ECO:0000256" key="2">
    <source>
        <dbReference type="ARBA" id="ARBA00023242"/>
    </source>
</evidence>
<evidence type="ECO:0000259" key="4">
    <source>
        <dbReference type="PROSITE" id="PS50013"/>
    </source>
</evidence>
<comment type="caution">
    <text evidence="5">The sequence shown here is derived from an EMBL/GenBank/DDBJ whole genome shotgun (WGS) entry which is preliminary data.</text>
</comment>
<dbReference type="Pfam" id="PF00385">
    <property type="entry name" value="Chromo"/>
    <property type="match status" value="1"/>
</dbReference>
<reference evidence="5 6" key="1">
    <citation type="journal article" date="2024" name="Science">
        <title>Giant polyketide synthase enzymes in the biosynthesis of giant marine polyether toxins.</title>
        <authorList>
            <person name="Fallon T.R."/>
            <person name="Shende V.V."/>
            <person name="Wierzbicki I.H."/>
            <person name="Pendleton A.L."/>
            <person name="Watervoot N.F."/>
            <person name="Auber R.P."/>
            <person name="Gonzalez D.J."/>
            <person name="Wisecaver J.H."/>
            <person name="Moore B.S."/>
        </authorList>
    </citation>
    <scope>NUCLEOTIDE SEQUENCE [LARGE SCALE GENOMIC DNA]</scope>
    <source>
        <strain evidence="5 6">12B1</strain>
    </source>
</reference>
<name>A0AB34J4W5_PRYPA</name>
<evidence type="ECO:0000313" key="5">
    <source>
        <dbReference type="EMBL" id="KAL1511815.1"/>
    </source>
</evidence>
<dbReference type="InterPro" id="IPR051219">
    <property type="entry name" value="Heterochromatin_chromo-domain"/>
</dbReference>
<evidence type="ECO:0000256" key="1">
    <source>
        <dbReference type="ARBA" id="ARBA00004123"/>
    </source>
</evidence>
<dbReference type="Gene3D" id="2.40.50.40">
    <property type="match status" value="1"/>
</dbReference>
<feature type="region of interest" description="Disordered" evidence="3">
    <location>
        <begin position="103"/>
        <end position="152"/>
    </location>
</feature>
<dbReference type="SMART" id="SM00298">
    <property type="entry name" value="CHROMO"/>
    <property type="match status" value="1"/>
</dbReference>
<organism evidence="5 6">
    <name type="scientific">Prymnesium parvum</name>
    <name type="common">Toxic golden alga</name>
    <dbReference type="NCBI Taxonomy" id="97485"/>
    <lineage>
        <taxon>Eukaryota</taxon>
        <taxon>Haptista</taxon>
        <taxon>Haptophyta</taxon>
        <taxon>Prymnesiophyceae</taxon>
        <taxon>Prymnesiales</taxon>
        <taxon>Prymnesiaceae</taxon>
        <taxon>Prymnesium</taxon>
    </lineage>
</organism>
<dbReference type="AlphaFoldDB" id="A0AB34J4W5"/>
<keyword evidence="2" id="KW-0539">Nucleus</keyword>
<sequence>MARPRKRPAPGPDAPREGAEAATNRQRTTQERAGPVRTPQNVFEAAEGETTTYNVEAIKGVQWVKGCRQYLVAWEGYGEKDMTWEPMENLVGCAQQIREYEKEREKHDALEKERVLKKRKEAKERAAEEDGQGGEGAQQAKGVEGDPIHPNAELNEHEGKVLKIHLGKTGTVWSQFDLTKIKRKYMQLIAPGVTLRSSSGSREASLVVGSFIASSQPSS</sequence>
<dbReference type="InterPro" id="IPR023780">
    <property type="entry name" value="Chromo_domain"/>
</dbReference>